<dbReference type="AlphaFoldDB" id="A0A4Y8D4E2"/>
<proteinExistence type="inferred from homology"/>
<feature type="region of interest" description="Disordered" evidence="2">
    <location>
        <begin position="18"/>
        <end position="37"/>
    </location>
</feature>
<organism evidence="4 5">
    <name type="scientific">Botryotinia calthae</name>
    <dbReference type="NCBI Taxonomy" id="38488"/>
    <lineage>
        <taxon>Eukaryota</taxon>
        <taxon>Fungi</taxon>
        <taxon>Dikarya</taxon>
        <taxon>Ascomycota</taxon>
        <taxon>Pezizomycotina</taxon>
        <taxon>Leotiomycetes</taxon>
        <taxon>Helotiales</taxon>
        <taxon>Sclerotiniaceae</taxon>
        <taxon>Botryotinia</taxon>
    </lineage>
</organism>
<keyword evidence="5" id="KW-1185">Reference proteome</keyword>
<sequence>MSGYSELEVVNQPFEYYGPQQHDRLSPVVGGSRQTDEDGRPYYQEVTKFIGMPVFPAELPFDNYNQSPIALSHRTSSNLSAQQYSACSEAPSSPAIHNAPLIKQPVPTEKEAIVYTEDTQKKRRSWKWYILAGVLGLIVVIAAVVGGVVASKKKNVATVDEIPGSTESSNGSSPTTPSTNPSTNPSTSNSPTSTNSASLATSTVAPFQRNLAAISYESNNVNNSRVYYQDNQGNILEAHNNASSGNWSISSVVTAKNGSSFAAAVTMPQNDFEITVLYSDSENLLHDIIYDVASDSWKEGTLSSEKYIISEDSSVAVMYWQCALCINTTIIAFQDANNKMQVGNLTTSGWVLTQIMVDVVENTGLALQPFYRPDAADQINLYYQNPSSVMTISAWEYANQAWRLDAASYYSFTFGIPIAASASYTRVDWTGDVKTGFETWGETLVISRTGIKTNTYSGAINGWSAMGSHPSAMANSTQNPKVFKSIAVTAIGAAFAVVEIGGKADEIEAYQVQDDAVNWDTAGTVDIGNIWG</sequence>
<dbReference type="OrthoDB" id="5396810at2759"/>
<comment type="caution">
    <text evidence="4">The sequence shown here is derived from an EMBL/GenBank/DDBJ whole genome shotgun (WGS) entry which is preliminary data.</text>
</comment>
<protein>
    <submittedName>
        <fullName evidence="4">Uncharacterized protein</fullName>
    </submittedName>
</protein>
<dbReference type="Gene3D" id="2.120.10.70">
    <property type="entry name" value="Fucose-specific lectin"/>
    <property type="match status" value="1"/>
</dbReference>
<evidence type="ECO:0000256" key="3">
    <source>
        <dbReference type="SAM" id="Phobius"/>
    </source>
</evidence>
<dbReference type="SUPFAM" id="SSF89372">
    <property type="entry name" value="Fucose-specific lectin"/>
    <property type="match status" value="1"/>
</dbReference>
<keyword evidence="3" id="KW-0472">Membrane</keyword>
<dbReference type="Pfam" id="PF07938">
    <property type="entry name" value="Fungal_lectin"/>
    <property type="match status" value="1"/>
</dbReference>
<accession>A0A4Y8D4E2</accession>
<evidence type="ECO:0000256" key="2">
    <source>
        <dbReference type="SAM" id="MobiDB-lite"/>
    </source>
</evidence>
<name>A0A4Y8D4E2_9HELO</name>
<feature type="region of interest" description="Disordered" evidence="2">
    <location>
        <begin position="161"/>
        <end position="200"/>
    </location>
</feature>
<feature type="compositionally biased region" description="Low complexity" evidence="2">
    <location>
        <begin position="165"/>
        <end position="200"/>
    </location>
</feature>
<evidence type="ECO:0000313" key="4">
    <source>
        <dbReference type="EMBL" id="TEY67139.1"/>
    </source>
</evidence>
<reference evidence="4 5" key="1">
    <citation type="submission" date="2017-11" db="EMBL/GenBank/DDBJ databases">
        <title>Comparative genomics of Botrytis spp.</title>
        <authorList>
            <person name="Valero-Jimenez C.A."/>
            <person name="Tapia P."/>
            <person name="Veloso J."/>
            <person name="Silva-Moreno E."/>
            <person name="Staats M."/>
            <person name="Valdes J.H."/>
            <person name="Van Kan J.A.L."/>
        </authorList>
    </citation>
    <scope>NUCLEOTIDE SEQUENCE [LARGE SCALE GENOMIC DNA]</scope>
    <source>
        <strain evidence="4 5">MUCL2830</strain>
    </source>
</reference>
<dbReference type="EMBL" id="PHWZ01000129">
    <property type="protein sequence ID" value="TEY67139.1"/>
    <property type="molecule type" value="Genomic_DNA"/>
</dbReference>
<gene>
    <name evidence="4" type="ORF">BOTCAL_0129g00110</name>
</gene>
<dbReference type="InterPro" id="IPR012475">
    <property type="entry name" value="Fungal_lectin"/>
</dbReference>
<evidence type="ECO:0000313" key="5">
    <source>
        <dbReference type="Proteomes" id="UP000297299"/>
    </source>
</evidence>
<comment type="similarity">
    <text evidence="1">Belongs to the fungal fucose-specific lectin family.</text>
</comment>
<keyword evidence="3" id="KW-1133">Transmembrane helix</keyword>
<dbReference type="Proteomes" id="UP000297299">
    <property type="component" value="Unassembled WGS sequence"/>
</dbReference>
<evidence type="ECO:0000256" key="1">
    <source>
        <dbReference type="ARBA" id="ARBA00009042"/>
    </source>
</evidence>
<feature type="transmembrane region" description="Helical" evidence="3">
    <location>
        <begin position="128"/>
        <end position="150"/>
    </location>
</feature>
<keyword evidence="3" id="KW-0812">Transmembrane</keyword>